<keyword evidence="3" id="KW-1185">Reference proteome</keyword>
<dbReference type="RefSeq" id="XP_021877366.1">
    <property type="nucleotide sequence ID" value="XM_022025487.1"/>
</dbReference>
<proteinExistence type="predicted"/>
<feature type="compositionally biased region" description="Polar residues" evidence="1">
    <location>
        <begin position="175"/>
        <end position="192"/>
    </location>
</feature>
<dbReference type="OrthoDB" id="2438079at2759"/>
<dbReference type="AlphaFoldDB" id="A0A1Y2GB46"/>
<evidence type="ECO:0000256" key="1">
    <source>
        <dbReference type="SAM" id="MobiDB-lite"/>
    </source>
</evidence>
<dbReference type="EMBL" id="MCFF01000047">
    <property type="protein sequence ID" value="ORZ06097.1"/>
    <property type="molecule type" value="Genomic_DNA"/>
</dbReference>
<feature type="compositionally biased region" description="Polar residues" evidence="1">
    <location>
        <begin position="268"/>
        <end position="277"/>
    </location>
</feature>
<protein>
    <submittedName>
        <fullName evidence="2">Uncharacterized protein</fullName>
    </submittedName>
</protein>
<dbReference type="Proteomes" id="UP000193648">
    <property type="component" value="Unassembled WGS sequence"/>
</dbReference>
<feature type="region of interest" description="Disordered" evidence="1">
    <location>
        <begin position="126"/>
        <end position="147"/>
    </location>
</feature>
<feature type="compositionally biased region" description="Acidic residues" evidence="1">
    <location>
        <begin position="52"/>
        <end position="62"/>
    </location>
</feature>
<reference evidence="2 3" key="1">
    <citation type="submission" date="2016-07" db="EMBL/GenBank/DDBJ databases">
        <title>Pervasive Adenine N6-methylation of Active Genes in Fungi.</title>
        <authorList>
            <consortium name="DOE Joint Genome Institute"/>
            <person name="Mondo S.J."/>
            <person name="Dannebaum R.O."/>
            <person name="Kuo R.C."/>
            <person name="Labutti K."/>
            <person name="Haridas S."/>
            <person name="Kuo A."/>
            <person name="Salamov A."/>
            <person name="Ahrendt S.R."/>
            <person name="Lipzen A."/>
            <person name="Sullivan W."/>
            <person name="Andreopoulos W.B."/>
            <person name="Clum A."/>
            <person name="Lindquist E."/>
            <person name="Daum C."/>
            <person name="Ramamoorthy G.K."/>
            <person name="Gryganskyi A."/>
            <person name="Culley D."/>
            <person name="Magnuson J.K."/>
            <person name="James T.Y."/>
            <person name="O'Malley M.A."/>
            <person name="Stajich J.E."/>
            <person name="Spatafora J.W."/>
            <person name="Visel A."/>
            <person name="Grigoriev I.V."/>
        </authorList>
    </citation>
    <scope>NUCLEOTIDE SEQUENCE [LARGE SCALE GENOMIC DNA]</scope>
    <source>
        <strain evidence="2 3">NRRL 3116</strain>
    </source>
</reference>
<feature type="region of interest" description="Disordered" evidence="1">
    <location>
        <begin position="1"/>
        <end position="94"/>
    </location>
</feature>
<dbReference type="Gene3D" id="2.60.210.10">
    <property type="entry name" value="Apoptosis, Tumor Necrosis Factor Receptor Associated Protein 2, Chain A"/>
    <property type="match status" value="1"/>
</dbReference>
<accession>A0A1Y2GB46</accession>
<dbReference type="SUPFAM" id="SSF49599">
    <property type="entry name" value="TRAF domain-like"/>
    <property type="match status" value="1"/>
</dbReference>
<evidence type="ECO:0000313" key="2">
    <source>
        <dbReference type="EMBL" id="ORZ06097.1"/>
    </source>
</evidence>
<organism evidence="2 3">
    <name type="scientific">Lobosporangium transversale</name>
    <dbReference type="NCBI Taxonomy" id="64571"/>
    <lineage>
        <taxon>Eukaryota</taxon>
        <taxon>Fungi</taxon>
        <taxon>Fungi incertae sedis</taxon>
        <taxon>Mucoromycota</taxon>
        <taxon>Mortierellomycotina</taxon>
        <taxon>Mortierellomycetes</taxon>
        <taxon>Mortierellales</taxon>
        <taxon>Mortierellaceae</taxon>
        <taxon>Lobosporangium</taxon>
    </lineage>
</organism>
<sequence length="431" mass="47128">MTDFAQERSGMRSRGPSLPKLNFPSASQFLQQQHYSAPQHPFDTTQASDAGIDIDFDMDMDFDTTPVPDDKNDTSSSRPFVSAHPSPDVSDESDCERTLGRVNESTAVASSADLFDSCSSVPSSAKQLARDHARRRQSQIESQIEPPLSHDIFLAPVPIPSSSRTPPHSPFSYGKHSSFSMNTPPGSASSVMPTPCSDSAAVDALIREHVHANMLTHTTDDAFFWHLGKLSEFSFSDRFVRSRVFEIKESAVAPVVTSPPGSVDAVSTPESANQPRTSSWRLRIYPHGRGDRHRDSDYVGLYLHQEAVRAINRRESAVITQAPIANFSSSAPTPFFARGSISSTPRRSISGASILPPVRRHVTLFIATEKGDCLAKQDLVEWFSGSEGGLGFPRIVSRKTVQDAVKTSSIIDDEEDERELGIVAGVLFHSL</sequence>
<dbReference type="InParanoid" id="A0A1Y2GB46"/>
<feature type="region of interest" description="Disordered" evidence="1">
    <location>
        <begin position="256"/>
        <end position="277"/>
    </location>
</feature>
<comment type="caution">
    <text evidence="2">The sequence shown here is derived from an EMBL/GenBank/DDBJ whole genome shotgun (WGS) entry which is preliminary data.</text>
</comment>
<name>A0A1Y2GB46_9FUNG</name>
<dbReference type="GeneID" id="33567331"/>
<feature type="compositionally biased region" description="Basic and acidic residues" evidence="1">
    <location>
        <begin position="1"/>
        <end position="10"/>
    </location>
</feature>
<gene>
    <name evidence="2" type="ORF">BCR41DRAFT_361226</name>
</gene>
<evidence type="ECO:0000313" key="3">
    <source>
        <dbReference type="Proteomes" id="UP000193648"/>
    </source>
</evidence>
<feature type="compositionally biased region" description="Polar residues" evidence="1">
    <location>
        <begin position="24"/>
        <end position="48"/>
    </location>
</feature>
<dbReference type="InterPro" id="IPR008974">
    <property type="entry name" value="TRAF-like"/>
</dbReference>
<feature type="region of interest" description="Disordered" evidence="1">
    <location>
        <begin position="160"/>
        <end position="194"/>
    </location>
</feature>